<dbReference type="Pfam" id="PF11901">
    <property type="entry name" value="DM9"/>
    <property type="match status" value="1"/>
</dbReference>
<evidence type="ECO:0000256" key="1">
    <source>
        <dbReference type="SAM" id="Phobius"/>
    </source>
</evidence>
<dbReference type="PANTHER" id="PTHR39244">
    <property type="entry name" value="NATTERIN-4"/>
    <property type="match status" value="1"/>
</dbReference>
<dbReference type="InterPro" id="IPR006616">
    <property type="entry name" value="DM9_repeat"/>
</dbReference>
<dbReference type="AlphaFoldDB" id="A0A9Q0YSS7"/>
<proteinExistence type="predicted"/>
<keyword evidence="1" id="KW-0812">Transmembrane</keyword>
<accession>A0A9Q0YSS7</accession>
<dbReference type="InterPro" id="IPR053237">
    <property type="entry name" value="Natterin_C"/>
</dbReference>
<keyword evidence="2" id="KW-0732">Signal</keyword>
<feature type="chain" id="PRO_5040377528" evidence="2">
    <location>
        <begin position="28"/>
        <end position="387"/>
    </location>
</feature>
<dbReference type="SUPFAM" id="SSF56973">
    <property type="entry name" value="Aerolisin/ETX pore-forming domain"/>
    <property type="match status" value="1"/>
</dbReference>
<dbReference type="EMBL" id="JAIZAY010000016">
    <property type="protein sequence ID" value="KAJ8027000.1"/>
    <property type="molecule type" value="Genomic_DNA"/>
</dbReference>
<comment type="caution">
    <text evidence="3">The sequence shown here is derived from an EMBL/GenBank/DDBJ whole genome shotgun (WGS) entry which is preliminary data.</text>
</comment>
<feature type="signal peptide" evidence="2">
    <location>
        <begin position="1"/>
        <end position="27"/>
    </location>
</feature>
<dbReference type="Gene3D" id="2.170.15.10">
    <property type="entry name" value="Proaerolysin, chain A, domain 3"/>
    <property type="match status" value="1"/>
</dbReference>
<keyword evidence="1" id="KW-1133">Transmembrane helix</keyword>
<dbReference type="PANTHER" id="PTHR39244:SF5">
    <property type="entry name" value="NATTERIN-3-LIKE"/>
    <property type="match status" value="1"/>
</dbReference>
<keyword evidence="1" id="KW-0472">Membrane</keyword>
<feature type="transmembrane region" description="Helical" evidence="1">
    <location>
        <begin position="362"/>
        <end position="386"/>
    </location>
</feature>
<dbReference type="OrthoDB" id="1925699at2759"/>
<protein>
    <submittedName>
        <fullName evidence="3">Natterin-4</fullName>
    </submittedName>
</protein>
<reference evidence="3" key="1">
    <citation type="submission" date="2021-10" db="EMBL/GenBank/DDBJ databases">
        <title>Tropical sea cucumber genome reveals ecological adaptation and Cuvierian tubules defense mechanism.</title>
        <authorList>
            <person name="Chen T."/>
        </authorList>
    </citation>
    <scope>NUCLEOTIDE SEQUENCE</scope>
    <source>
        <strain evidence="3">Nanhai2018</strain>
        <tissue evidence="3">Muscle</tissue>
    </source>
</reference>
<evidence type="ECO:0000313" key="4">
    <source>
        <dbReference type="Proteomes" id="UP001152320"/>
    </source>
</evidence>
<name>A0A9Q0YSS7_HOLLE</name>
<keyword evidence="4" id="KW-1185">Reference proteome</keyword>
<organism evidence="3 4">
    <name type="scientific">Holothuria leucospilota</name>
    <name type="common">Black long sea cucumber</name>
    <name type="synonym">Mertensiothuria leucospilota</name>
    <dbReference type="NCBI Taxonomy" id="206669"/>
    <lineage>
        <taxon>Eukaryota</taxon>
        <taxon>Metazoa</taxon>
        <taxon>Echinodermata</taxon>
        <taxon>Eleutherozoa</taxon>
        <taxon>Echinozoa</taxon>
        <taxon>Holothuroidea</taxon>
        <taxon>Aspidochirotacea</taxon>
        <taxon>Aspidochirotida</taxon>
        <taxon>Holothuriidae</taxon>
        <taxon>Holothuria</taxon>
    </lineage>
</organism>
<sequence length="387" mass="42163">MEIKEVSITKITLLTLVLIGSLKNVVGQEWVHTSGPPPPFPFSGSTVDTNDRTLFVCRGSVGGEMCSGKTWLSGGQLVSCKVPYGGREYSLSYFEVLTAPSWADYELTWSESTHSWGYLPDGAVSAGPGIYVGRYEQLFGGYLLGQVNYDELGFFYTEDGKEYSKKINYEVLTIMSRPIAQYEILNIVYDLSKATQTLSADDVILASKDVTNDTPYDTTSSLSMDITETKTSQWSETGSLEMHTGISVSVSAGIPYIGKLTGKWEAGLSSTYSYTYGESFTSSVTTSHEISVDLPQYSDTRVSIIAKTANVKVPYTATIRVVFSNGYTYVMDGVKGLYTDAHHTAFQTTVETSAKPSTTSGAATASLCGVMMFSTLFILWTGMLAFE</sequence>
<evidence type="ECO:0000256" key="2">
    <source>
        <dbReference type="SAM" id="SignalP"/>
    </source>
</evidence>
<evidence type="ECO:0000313" key="3">
    <source>
        <dbReference type="EMBL" id="KAJ8027000.1"/>
    </source>
</evidence>
<dbReference type="Proteomes" id="UP001152320">
    <property type="component" value="Chromosome 16"/>
</dbReference>
<gene>
    <name evidence="3" type="ORF">HOLleu_32003</name>
</gene>